<evidence type="ECO:0000256" key="1">
    <source>
        <dbReference type="ARBA" id="ARBA00010515"/>
    </source>
</evidence>
<dbReference type="InterPro" id="IPR013094">
    <property type="entry name" value="AB_hydrolase_3"/>
</dbReference>
<dbReference type="InterPro" id="IPR029058">
    <property type="entry name" value="AB_hydrolase_fold"/>
</dbReference>
<dbReference type="Pfam" id="PF07859">
    <property type="entry name" value="Abhydrolase_3"/>
    <property type="match status" value="1"/>
</dbReference>
<evidence type="ECO:0000313" key="4">
    <source>
        <dbReference type="EMBL" id="GLS21944.1"/>
    </source>
</evidence>
<dbReference type="InterPro" id="IPR050300">
    <property type="entry name" value="GDXG_lipolytic_enzyme"/>
</dbReference>
<name>A0ABQ6CT85_9HYPH</name>
<dbReference type="PROSITE" id="PS01173">
    <property type="entry name" value="LIPASE_GDXG_HIS"/>
    <property type="match status" value="1"/>
</dbReference>
<keyword evidence="2" id="KW-0378">Hydrolase</keyword>
<organism evidence="4 5">
    <name type="scientific">Labrys miyagiensis</name>
    <dbReference type="NCBI Taxonomy" id="346912"/>
    <lineage>
        <taxon>Bacteria</taxon>
        <taxon>Pseudomonadati</taxon>
        <taxon>Pseudomonadota</taxon>
        <taxon>Alphaproteobacteria</taxon>
        <taxon>Hyphomicrobiales</taxon>
        <taxon>Xanthobacteraceae</taxon>
        <taxon>Labrys</taxon>
    </lineage>
</organism>
<gene>
    <name evidence="4" type="ORF">GCM10007874_49610</name>
</gene>
<feature type="domain" description="Alpha/beta hydrolase fold-3" evidence="3">
    <location>
        <begin position="85"/>
        <end position="283"/>
    </location>
</feature>
<protein>
    <submittedName>
        <fullName evidence="4">Esterase</fullName>
    </submittedName>
</protein>
<comment type="similarity">
    <text evidence="1">Belongs to the 'GDXG' lipolytic enzyme family.</text>
</comment>
<proteinExistence type="inferred from homology"/>
<dbReference type="SUPFAM" id="SSF53474">
    <property type="entry name" value="alpha/beta-Hydrolases"/>
    <property type="match status" value="1"/>
</dbReference>
<sequence length="308" mass="32588">MQNSIISRLVETRHVLPADEHQIEQDVLAATGRHMAGFAGSLREIYDALIAQTPIAEGVSLTPVDQDGTKGWWIRPSGVPAGRAILFLHGGAYMLGSAAAYRGFASQIAVRADVATFVPDYPLAPEQPFPAAFDAAIAARRWLGGQGFAQIAMTGDSAGGALALAALQETSETSPPVASVVVFSPWLDLAFTGPSFNSPATHDPIFQPQVLTGAAAAYLNGADPRDGRASPLYAIPARLPPLAIQVGTDELLLDDALRYAKAAAERGGEVRLDIHEGLHHVFQRSTSERPSARRALDAAAGFIARHWA</sequence>
<reference evidence="5" key="1">
    <citation type="journal article" date="2019" name="Int. J. Syst. Evol. Microbiol.">
        <title>The Global Catalogue of Microorganisms (GCM) 10K type strain sequencing project: providing services to taxonomists for standard genome sequencing and annotation.</title>
        <authorList>
            <consortium name="The Broad Institute Genomics Platform"/>
            <consortium name="The Broad Institute Genome Sequencing Center for Infectious Disease"/>
            <person name="Wu L."/>
            <person name="Ma J."/>
        </authorList>
    </citation>
    <scope>NUCLEOTIDE SEQUENCE [LARGE SCALE GENOMIC DNA]</scope>
    <source>
        <strain evidence="5">NBRC 101365</strain>
    </source>
</reference>
<dbReference type="RefSeq" id="WP_284314934.1">
    <property type="nucleotide sequence ID" value="NZ_BSPC01000054.1"/>
</dbReference>
<evidence type="ECO:0000259" key="3">
    <source>
        <dbReference type="Pfam" id="PF07859"/>
    </source>
</evidence>
<dbReference type="Gene3D" id="3.40.50.1820">
    <property type="entry name" value="alpha/beta hydrolase"/>
    <property type="match status" value="1"/>
</dbReference>
<comment type="caution">
    <text evidence="4">The sequence shown here is derived from an EMBL/GenBank/DDBJ whole genome shotgun (WGS) entry which is preliminary data.</text>
</comment>
<dbReference type="PANTHER" id="PTHR48081:SF30">
    <property type="entry name" value="ACETYL-HYDROLASE LIPR-RELATED"/>
    <property type="match status" value="1"/>
</dbReference>
<accession>A0ABQ6CT85</accession>
<dbReference type="InterPro" id="IPR002168">
    <property type="entry name" value="Lipase_GDXG_HIS_AS"/>
</dbReference>
<dbReference type="EMBL" id="BSPC01000054">
    <property type="protein sequence ID" value="GLS21944.1"/>
    <property type="molecule type" value="Genomic_DNA"/>
</dbReference>
<dbReference type="PANTHER" id="PTHR48081">
    <property type="entry name" value="AB HYDROLASE SUPERFAMILY PROTEIN C4A8.06C"/>
    <property type="match status" value="1"/>
</dbReference>
<keyword evidence="5" id="KW-1185">Reference proteome</keyword>
<evidence type="ECO:0000313" key="5">
    <source>
        <dbReference type="Proteomes" id="UP001156882"/>
    </source>
</evidence>
<dbReference type="Proteomes" id="UP001156882">
    <property type="component" value="Unassembled WGS sequence"/>
</dbReference>
<evidence type="ECO:0000256" key="2">
    <source>
        <dbReference type="ARBA" id="ARBA00022801"/>
    </source>
</evidence>